<reference evidence="7" key="1">
    <citation type="submission" date="2020-03" db="EMBL/GenBank/DDBJ databases">
        <title>Long-read based genome assembly of a Labrador retriever dog.</title>
        <authorList>
            <person name="Eory L."/>
            <person name="Zhang W."/>
            <person name="Schoenebeck J."/>
        </authorList>
    </citation>
    <scope>NUCLEOTIDE SEQUENCE [LARGE SCALE GENOMIC DNA]</scope>
    <source>
        <strain evidence="7">Labrador retriever</strain>
    </source>
</reference>
<evidence type="ECO:0000313" key="7">
    <source>
        <dbReference type="Ensembl" id="ENSCAFP00845036827.1"/>
    </source>
</evidence>
<gene>
    <name evidence="7" type="primary">ANTKMT</name>
</gene>
<dbReference type="SUPFAM" id="SSF53335">
    <property type="entry name" value="S-adenosyl-L-methionine-dependent methyltransferases"/>
    <property type="match status" value="1"/>
</dbReference>
<evidence type="ECO:0000256" key="5">
    <source>
        <dbReference type="ARBA" id="ARBA00022990"/>
    </source>
</evidence>
<dbReference type="AlphaFoldDB" id="A0A8I3PQ38"/>
<dbReference type="GO" id="GO:0005739">
    <property type="term" value="C:mitochondrion"/>
    <property type="evidence" value="ECO:0000318"/>
    <property type="project" value="GO_Central"/>
</dbReference>
<feature type="compositionally biased region" description="Low complexity" evidence="6">
    <location>
        <begin position="613"/>
        <end position="626"/>
    </location>
</feature>
<dbReference type="Proteomes" id="UP000805418">
    <property type="component" value="Chromosome 6"/>
</dbReference>
<reference evidence="7" key="3">
    <citation type="submission" date="2025-09" db="UniProtKB">
        <authorList>
            <consortium name="Ensembl"/>
        </authorList>
    </citation>
    <scope>IDENTIFICATION</scope>
    <source>
        <strain evidence="7">Boxer</strain>
    </source>
</reference>
<evidence type="ECO:0000256" key="4">
    <source>
        <dbReference type="ARBA" id="ARBA00022691"/>
    </source>
</evidence>
<evidence type="ECO:0000256" key="1">
    <source>
        <dbReference type="ARBA" id="ARBA00010633"/>
    </source>
</evidence>
<name>A0A8I3PQ38_CANLF</name>
<dbReference type="PANTHER" id="PTHR13610:SF5">
    <property type="entry name" value="ADENINE NUCLEOTIDE TRANSLOCASE LYSINE N-METHYLTRANSFERASE"/>
    <property type="match status" value="1"/>
</dbReference>
<keyword evidence="3" id="KW-0808">Transferase</keyword>
<dbReference type="GeneTree" id="ENSGT00390000014771"/>
<comment type="similarity">
    <text evidence="1">Belongs to the ANT/ATPSC lysine N-methyltransferase family.</text>
</comment>
<dbReference type="GO" id="GO:1905706">
    <property type="term" value="P:regulation of mitochondrial ATP synthesis coupled proton transport"/>
    <property type="evidence" value="ECO:0000318"/>
    <property type="project" value="GO_Central"/>
</dbReference>
<reference evidence="7" key="2">
    <citation type="submission" date="2025-08" db="UniProtKB">
        <authorList>
            <consortium name="Ensembl"/>
        </authorList>
    </citation>
    <scope>IDENTIFICATION</scope>
    <source>
        <strain evidence="7">Boxer</strain>
    </source>
</reference>
<dbReference type="InterPro" id="IPR026170">
    <property type="entry name" value="FAM173A/B"/>
</dbReference>
<feature type="region of interest" description="Disordered" evidence="6">
    <location>
        <begin position="316"/>
        <end position="368"/>
    </location>
</feature>
<evidence type="ECO:0000256" key="3">
    <source>
        <dbReference type="ARBA" id="ARBA00022679"/>
    </source>
</evidence>
<evidence type="ECO:0000313" key="8">
    <source>
        <dbReference type="Proteomes" id="UP000805418"/>
    </source>
</evidence>
<keyword evidence="8" id="KW-1185">Reference proteome</keyword>
<evidence type="ECO:0000256" key="6">
    <source>
        <dbReference type="SAM" id="MobiDB-lite"/>
    </source>
</evidence>
<sequence>MPGRGNLWAAEPRPLQQHLSLAHSRSHSLARSLTLWLSGNWLLSSNHMGGGSQDWVWALYFLGLKVEMERGPSPLLSSCQAVPASPQDLRMSWDWTEHGQSPLGQAEGWGAGEGVGALSSGCWSCWGGHRSRAPARAHLPGCPRQAYPGTVWHSAGWPSRLRGCAAGSPRDCLQGLGCSSLGSLEAVVPPVPPPGWPHATARSAVSGIPKPVSQCVPPANAVVPWHGRGPVGLQLGARRAGTASYSCRDKGRAMGSGWHEVGQGWVGLGLLGGPWLWRDLFPLSLLRGQQAWKMREALGALRAPVSWGARLPSVPLGPARDGGTARRHRARRGGEGSGEAAGELRAPPGAEPGPLAPGGWTTDGGGCGAVEGGRAVRARGACTESPSVQRAWGRTLGRGAMEPDEPGEALTELRERRLGALGLLQAAAGSGLAAYAVWALLLQPGFRAVPLRLQVPYVGASARQVEHVLTLLRGRPGKTVDLGSGDGRIVLAAHRCGLRPALGYELNPWLVGLARLHAWRAGCAGSVRFCCQDLWKVNLRDCHNVSVFLAPSVLPLLEDKLQAELPEGARVVSGRFPLPTWQPVAVLGEGLDRVWAYDVHSGSPAGQVPPGPSSASVPGAPTSLAG</sequence>
<dbReference type="Gene3D" id="3.40.50.150">
    <property type="entry name" value="Vaccinia Virus protein VP39"/>
    <property type="match status" value="1"/>
</dbReference>
<feature type="region of interest" description="Disordered" evidence="6">
    <location>
        <begin position="603"/>
        <end position="626"/>
    </location>
</feature>
<dbReference type="OrthoDB" id="66144at2759"/>
<dbReference type="CDD" id="cd02440">
    <property type="entry name" value="AdoMet_MTases"/>
    <property type="match status" value="1"/>
</dbReference>
<dbReference type="InterPro" id="IPR029063">
    <property type="entry name" value="SAM-dependent_MTases_sf"/>
</dbReference>
<organism evidence="7 8">
    <name type="scientific">Canis lupus familiaris</name>
    <name type="common">Dog</name>
    <name type="synonym">Canis familiaris</name>
    <dbReference type="NCBI Taxonomy" id="9615"/>
    <lineage>
        <taxon>Eukaryota</taxon>
        <taxon>Metazoa</taxon>
        <taxon>Chordata</taxon>
        <taxon>Craniata</taxon>
        <taxon>Vertebrata</taxon>
        <taxon>Euteleostomi</taxon>
        <taxon>Mammalia</taxon>
        <taxon>Eutheria</taxon>
        <taxon>Laurasiatheria</taxon>
        <taxon>Carnivora</taxon>
        <taxon>Caniformia</taxon>
        <taxon>Canidae</taxon>
        <taxon>Canis</taxon>
    </lineage>
</organism>
<feature type="compositionally biased region" description="Low complexity" evidence="6">
    <location>
        <begin position="338"/>
        <end position="348"/>
    </location>
</feature>
<accession>A0A8I3PQ38</accession>
<evidence type="ECO:0000256" key="2">
    <source>
        <dbReference type="ARBA" id="ARBA00022603"/>
    </source>
</evidence>
<dbReference type="Ensembl" id="ENSCAFT00845046943.1">
    <property type="protein sequence ID" value="ENSCAFP00845036827.1"/>
    <property type="gene ID" value="ENSCAFG00845026611.1"/>
</dbReference>
<keyword evidence="2" id="KW-0489">Methyltransferase</keyword>
<dbReference type="PANTHER" id="PTHR13610">
    <property type="entry name" value="METHYLTRANSFERASE DOMAIN-CONTAINING PROTEIN"/>
    <property type="match status" value="1"/>
</dbReference>
<proteinExistence type="inferred from homology"/>
<dbReference type="GO" id="GO:0016279">
    <property type="term" value="F:protein-lysine N-methyltransferase activity"/>
    <property type="evidence" value="ECO:0000318"/>
    <property type="project" value="GO_Central"/>
</dbReference>
<protein>
    <submittedName>
        <fullName evidence="7">Adenine nucleotide translocase lysine methyltransferase</fullName>
    </submittedName>
</protein>
<keyword evidence="4" id="KW-0949">S-adenosyl-L-methionine</keyword>
<dbReference type="GO" id="GO:0032259">
    <property type="term" value="P:methylation"/>
    <property type="evidence" value="ECO:0007669"/>
    <property type="project" value="UniProtKB-KW"/>
</dbReference>
<keyword evidence="5" id="KW-0007">Acetylation</keyword>